<gene>
    <name evidence="2" type="ORF">CNEO2_180040</name>
    <name evidence="1" type="ORF">CNEO_10276</name>
</gene>
<dbReference type="Proteomes" id="UP001189143">
    <property type="component" value="Unassembled WGS sequence"/>
</dbReference>
<evidence type="ECO:0000313" key="2">
    <source>
        <dbReference type="EMBL" id="CAI3550983.1"/>
    </source>
</evidence>
<proteinExistence type="predicted"/>
<dbReference type="EMBL" id="CAKJVE010000001">
    <property type="protein sequence ID" value="CAG9701779.1"/>
    <property type="molecule type" value="Genomic_DNA"/>
</dbReference>
<evidence type="ECO:0000313" key="1">
    <source>
        <dbReference type="EMBL" id="CAG9701779.1"/>
    </source>
</evidence>
<sequence length="402" mass="45658">MKNDVKNKEVKTYKVSADGGNSSIKVIYNNAYTSYDNIYAINSYIDYAAMNIDPNDDDEYWRDLLNVKFTWHAGSEDQEIREFLFGTLATNNKSDLEERINADKSDDLMLTMNTILASVNFIIESMEEDGIKGTKELELNLDFSTGLPYHEYKIEPLREKYKKHYEGKHIIEFKDPRYPVGRVIVNIKDVVVESEGMSALTTTVKSQGVLTEETKDFLLNTVWCMIDIGGYTTDIVGGVFRQKKQGIKLETIDRLGKGLNYGISTAQNIAIDKIKNFYKDEIKTSFKITRKDINNAEMREGKFKGIINNRHRTNTTDFTTEEYQKLGNKIGNDFAQLFTANSEMDNLEKIYIAGGGSLNEVVVDSLIDELVNRGIPKDIVEVVTSPDPVYVNAVGYYLSLDN</sequence>
<protein>
    <submittedName>
        <fullName evidence="2">Plasmid segregation protein ParM</fullName>
    </submittedName>
</protein>
<dbReference type="RefSeq" id="WP_210886385.1">
    <property type="nucleotide sequence ID" value="NZ_CAKJVE010000001.1"/>
</dbReference>
<name>A0AA86JAZ1_9CLOT</name>
<dbReference type="SUPFAM" id="SSF53067">
    <property type="entry name" value="Actin-like ATPase domain"/>
    <property type="match status" value="1"/>
</dbReference>
<organism evidence="1 3">
    <name type="scientific">Clostridium neonatale</name>
    <dbReference type="NCBI Taxonomy" id="137838"/>
    <lineage>
        <taxon>Bacteria</taxon>
        <taxon>Bacillati</taxon>
        <taxon>Bacillota</taxon>
        <taxon>Clostridia</taxon>
        <taxon>Eubacteriales</taxon>
        <taxon>Clostridiaceae</taxon>
        <taxon>Clostridium</taxon>
    </lineage>
</organism>
<dbReference type="Proteomes" id="UP000789738">
    <property type="component" value="Unassembled WGS sequence"/>
</dbReference>
<evidence type="ECO:0000313" key="3">
    <source>
        <dbReference type="Proteomes" id="UP000789738"/>
    </source>
</evidence>
<accession>A0AA86JAZ1</accession>
<comment type="caution">
    <text evidence="1">The sequence shown here is derived from an EMBL/GenBank/DDBJ whole genome shotgun (WGS) entry which is preliminary data.</text>
</comment>
<dbReference type="Gene3D" id="3.30.420.40">
    <property type="match status" value="2"/>
</dbReference>
<dbReference type="InterPro" id="IPR043129">
    <property type="entry name" value="ATPase_NBD"/>
</dbReference>
<reference evidence="2" key="2">
    <citation type="submission" date="2022-10" db="EMBL/GenBank/DDBJ databases">
        <authorList>
            <person name="Aires J."/>
            <person name="Mesa V."/>
        </authorList>
    </citation>
    <scope>NUCLEOTIDE SEQUENCE</scope>
    <source>
        <strain evidence="2">Clostridium neonatale JD116</strain>
    </source>
</reference>
<dbReference type="EMBL" id="CAMTCP010000099">
    <property type="protein sequence ID" value="CAI3550983.1"/>
    <property type="molecule type" value="Genomic_DNA"/>
</dbReference>
<dbReference type="AlphaFoldDB" id="A0AA86JAZ1"/>
<reference evidence="1" key="1">
    <citation type="submission" date="2021-10" db="EMBL/GenBank/DDBJ databases">
        <authorList>
            <person name="Mesa V."/>
        </authorList>
    </citation>
    <scope>NUCLEOTIDE SEQUENCE</scope>
    <source>
        <strain evidence="1">CC3_PB</strain>
    </source>
</reference>